<sequence>MTDMWIIMALFVDSFFISKIAMNTNKITFSIEK</sequence>
<dbReference type="EMBL" id="UIGI01000001">
    <property type="protein sequence ID" value="SUW63580.1"/>
    <property type="molecule type" value="Genomic_DNA"/>
</dbReference>
<dbReference type="Proteomes" id="UP000255528">
    <property type="component" value="Unassembled WGS sequence"/>
</dbReference>
<protein>
    <submittedName>
        <fullName evidence="1">Uncharacterized protein</fullName>
    </submittedName>
</protein>
<gene>
    <name evidence="1" type="ORF">NCTC12119_02072</name>
</gene>
<proteinExistence type="predicted"/>
<dbReference type="AlphaFoldDB" id="A0A381C6V8"/>
<name>A0A381C6V8_9ENTR</name>
<evidence type="ECO:0000313" key="1">
    <source>
        <dbReference type="EMBL" id="SUW63580.1"/>
    </source>
</evidence>
<organism evidence="1 2">
    <name type="scientific">Buttiauxella agrestis</name>
    <dbReference type="NCBI Taxonomy" id="82977"/>
    <lineage>
        <taxon>Bacteria</taxon>
        <taxon>Pseudomonadati</taxon>
        <taxon>Pseudomonadota</taxon>
        <taxon>Gammaproteobacteria</taxon>
        <taxon>Enterobacterales</taxon>
        <taxon>Enterobacteriaceae</taxon>
        <taxon>Buttiauxella</taxon>
    </lineage>
</organism>
<accession>A0A381C6V8</accession>
<reference evidence="1 2" key="1">
    <citation type="submission" date="2018-06" db="EMBL/GenBank/DDBJ databases">
        <authorList>
            <consortium name="Pathogen Informatics"/>
            <person name="Doyle S."/>
        </authorList>
    </citation>
    <scope>NUCLEOTIDE SEQUENCE [LARGE SCALE GENOMIC DNA]</scope>
    <source>
        <strain evidence="1 2">NCTC12119</strain>
    </source>
</reference>
<evidence type="ECO:0000313" key="2">
    <source>
        <dbReference type="Proteomes" id="UP000255528"/>
    </source>
</evidence>